<dbReference type="Pfam" id="PF01661">
    <property type="entry name" value="Macro"/>
    <property type="match status" value="1"/>
</dbReference>
<keyword evidence="3" id="KW-0418">Kinase</keyword>
<dbReference type="InterPro" id="IPR045133">
    <property type="entry name" value="IRE1/2-like"/>
</dbReference>
<dbReference type="InterPro" id="IPR011009">
    <property type="entry name" value="Kinase-like_dom_sf"/>
</dbReference>
<dbReference type="GO" id="GO:1990604">
    <property type="term" value="C:IRE1-TRAF2-ASK1 complex"/>
    <property type="evidence" value="ECO:0007669"/>
    <property type="project" value="TreeGrafter"/>
</dbReference>
<evidence type="ECO:0000313" key="3">
    <source>
        <dbReference type="EMBL" id="CAB3982083.1"/>
    </source>
</evidence>
<dbReference type="GO" id="GO:0051082">
    <property type="term" value="F:unfolded protein binding"/>
    <property type="evidence" value="ECO:0007669"/>
    <property type="project" value="TreeGrafter"/>
</dbReference>
<feature type="compositionally biased region" description="Basic and acidic residues" evidence="2">
    <location>
        <begin position="14"/>
        <end position="24"/>
    </location>
</feature>
<accession>A0A7D9HJC3</accession>
<dbReference type="OrthoDB" id="63989at2759"/>
<comment type="caution">
    <text evidence="3">The sequence shown here is derived from an EMBL/GenBank/DDBJ whole genome shotgun (WGS) entry which is preliminary data.</text>
</comment>
<dbReference type="Gene3D" id="1.10.510.10">
    <property type="entry name" value="Transferase(Phosphotransferase) domain 1"/>
    <property type="match status" value="1"/>
</dbReference>
<dbReference type="PANTHER" id="PTHR13954">
    <property type="entry name" value="IRE1-RELATED"/>
    <property type="match status" value="1"/>
</dbReference>
<dbReference type="Pfam" id="PF06479">
    <property type="entry name" value="Ribonuc_2-5A"/>
    <property type="match status" value="1"/>
</dbReference>
<dbReference type="Pfam" id="PF00069">
    <property type="entry name" value="Pkinase"/>
    <property type="match status" value="1"/>
</dbReference>
<evidence type="ECO:0000313" key="4">
    <source>
        <dbReference type="Proteomes" id="UP001152795"/>
    </source>
</evidence>
<sequence>MSCFSTSRSLGKNEGPDQGRKHVDADEDEDESKTYRERMRRKHEIVFLPSLNALIALVRNRDRHCEVDEIKKDDLKLLDRVRYFRCLKSLYSNVNFSVDTKKGKVHLKGRGKSFENAFDKCSKQLHEMNVVEKSLPLKLDERWKWDIVANVHCQQYFEETMTSNDMMAEIMAGNSDDLIIVTALNEIELQKARKLLDESLIQDVVPIPNGADTSFESSHFRNFKKEQEKNKPLKIFFQQLDDKETASIQLVGVKDVVVEAKKATENCIEFQRERDYELTWKHSEDKFKFLQTYFSELVKPIEDRCQVRVELEHGPQTCKIRWKGLPETSTKCKTSLEDLGKSILQKDELIELPGVKQLFKRKDGEKQLKLIQEAKTVSIRRNGSRQTIFSDSAAQLGPLEQRFEEGPSPVKAVTVPERSSGNVTISLKHGRIEDERAAVLAYSAMPNLNDNTVCGQGLKLAGGTTYIEACKRHTNISPGDIVCTVGGNLACQYVLHVVGCDWKDNKKNNERVVRHLINKCIMKCIDLRVDSLAISSFGANQHGYTAEEVFEIVIEEVERVYVSNPVQCSLEHVQVVYLKRKRLGRWHSMTFLAHSRSSFRARSRSSFRMRSRSSFREQPHATLSQAAAVTPTRREMSCTSKFGLVSVVLKEGEVTTYDADAIINILPNHLQRSRYNNVCETIIQAGGQSVQDEVNRHTRSKHLHSIFKTPAGSIENVKEILHVIPGLPNEPGLRSSLEQCFDFVKALSFGNVLFPVAEIMSLDVSLSCLVQLILDTAKNFSIDDLVTLEIAVLVAQRGEFDVLKSLFEEQSVATRSTSLISADHVPDASDLHDVRGVSIVASHVNEDEVFLSQEVESASVGSPNDGPDGISNHREESQINIPANEGHEDKILLRFVGFRSAVNDSISEVMDFVDRNKAKQSIHVLKGCFKFLRKHRKDLENLASIYHVVINLRSQEITVEGVKDNVFECHKKITDLLNKYAKIEEEIKRQLEESDKEKKLDDDKVRNDVDSSDNLTNISKDRVYSESSSSWSWEEKSKAHRERFQKFLEYGQEHPEEIKEINGVRFCCSGEEFCIGRGSDGTRVYIGLGKDGCEKAVKRLHKDECGSLAKQEKQILNESNTAASKHTVKYWYYDDESDKEFAYLILDLCEETLEEYVERNSREELLAIAPDIICQILKGVSDLHQKPTTILHRDLKPSNIMRTMQDRWLLADFGISRTLPPDKDTLVSKPRGNEHWRAVESYSSEESLHESRARYKKESDIQTVGMVAYFIVSKGEHAFGSEGYRVINLLTGNPVGLNNIKDPALKDLLGWMLSHSPKERPAAKEARKHPYLQPTHEKFELLCTMGNLHEIKTGDSTCNVTRQINSDSKDWRSFMDAAVYQYLCIDPKKPTPNRYSCKWTDCLRFIRNANQHWNDPKSIPRPKSIELGEPQDYFLKIFPTFPVTVHRILRSCVWKEREEFKRFFT</sequence>
<dbReference type="GO" id="GO:0036498">
    <property type="term" value="P:IRE1-mediated unfolded protein response"/>
    <property type="evidence" value="ECO:0007669"/>
    <property type="project" value="TreeGrafter"/>
</dbReference>
<protein>
    <submittedName>
        <fullName evidence="3">Serine threonine- kinase ppk4-like isoform X2</fullName>
    </submittedName>
</protein>
<feature type="coiled-coil region" evidence="1">
    <location>
        <begin position="973"/>
        <end position="1000"/>
    </location>
</feature>
<dbReference type="Proteomes" id="UP001152795">
    <property type="component" value="Unassembled WGS sequence"/>
</dbReference>
<dbReference type="Gene3D" id="1.20.1440.180">
    <property type="entry name" value="KEN domain"/>
    <property type="match status" value="1"/>
</dbReference>
<evidence type="ECO:0000256" key="1">
    <source>
        <dbReference type="SAM" id="Coils"/>
    </source>
</evidence>
<dbReference type="SUPFAM" id="SSF56112">
    <property type="entry name" value="Protein kinase-like (PK-like)"/>
    <property type="match status" value="1"/>
</dbReference>
<feature type="region of interest" description="Disordered" evidence="2">
    <location>
        <begin position="1"/>
        <end position="35"/>
    </location>
</feature>
<dbReference type="InterPro" id="IPR000719">
    <property type="entry name" value="Prot_kinase_dom"/>
</dbReference>
<dbReference type="Gene3D" id="3.40.220.10">
    <property type="entry name" value="Leucine Aminopeptidase, subunit E, domain 1"/>
    <property type="match status" value="2"/>
</dbReference>
<dbReference type="PROSITE" id="PS51154">
    <property type="entry name" value="MACRO"/>
    <property type="match status" value="1"/>
</dbReference>
<evidence type="ECO:0000256" key="2">
    <source>
        <dbReference type="SAM" id="MobiDB-lite"/>
    </source>
</evidence>
<dbReference type="PROSITE" id="PS51392">
    <property type="entry name" value="KEN"/>
    <property type="match status" value="1"/>
</dbReference>
<keyword evidence="3" id="KW-0808">Transferase</keyword>
<dbReference type="SUPFAM" id="SSF52949">
    <property type="entry name" value="Macro domain-like"/>
    <property type="match status" value="2"/>
</dbReference>
<keyword evidence="4" id="KW-1185">Reference proteome</keyword>
<dbReference type="PROSITE" id="PS50011">
    <property type="entry name" value="PROTEIN_KINASE_DOM"/>
    <property type="match status" value="1"/>
</dbReference>
<dbReference type="GO" id="GO:0005524">
    <property type="term" value="F:ATP binding"/>
    <property type="evidence" value="ECO:0007669"/>
    <property type="project" value="InterPro"/>
</dbReference>
<proteinExistence type="predicted"/>
<dbReference type="GO" id="GO:0070059">
    <property type="term" value="P:intrinsic apoptotic signaling pathway in response to endoplasmic reticulum stress"/>
    <property type="evidence" value="ECO:0007669"/>
    <property type="project" value="TreeGrafter"/>
</dbReference>
<dbReference type="InterPro" id="IPR002589">
    <property type="entry name" value="Macro_dom"/>
</dbReference>
<dbReference type="SMART" id="SM00506">
    <property type="entry name" value="A1pp"/>
    <property type="match status" value="1"/>
</dbReference>
<keyword evidence="1" id="KW-0175">Coiled coil</keyword>
<feature type="compositionally biased region" description="Polar residues" evidence="2">
    <location>
        <begin position="1"/>
        <end position="10"/>
    </location>
</feature>
<dbReference type="InterPro" id="IPR010513">
    <property type="entry name" value="KEN_dom"/>
</dbReference>
<organism evidence="3 4">
    <name type="scientific">Paramuricea clavata</name>
    <name type="common">Red gorgonian</name>
    <name type="synonym">Violescent sea-whip</name>
    <dbReference type="NCBI Taxonomy" id="317549"/>
    <lineage>
        <taxon>Eukaryota</taxon>
        <taxon>Metazoa</taxon>
        <taxon>Cnidaria</taxon>
        <taxon>Anthozoa</taxon>
        <taxon>Octocorallia</taxon>
        <taxon>Malacalcyonacea</taxon>
        <taxon>Plexauridae</taxon>
        <taxon>Paramuricea</taxon>
    </lineage>
</organism>
<dbReference type="PANTHER" id="PTHR13954:SF28">
    <property type="match status" value="1"/>
</dbReference>
<dbReference type="GO" id="GO:0006397">
    <property type="term" value="P:mRNA processing"/>
    <property type="evidence" value="ECO:0007669"/>
    <property type="project" value="InterPro"/>
</dbReference>
<dbReference type="InterPro" id="IPR043472">
    <property type="entry name" value="Macro_dom-like"/>
</dbReference>
<name>A0A7D9HJC3_PARCT</name>
<dbReference type="EMBL" id="CACRXK020000462">
    <property type="protein sequence ID" value="CAB3982083.1"/>
    <property type="molecule type" value="Genomic_DNA"/>
</dbReference>
<dbReference type="SMART" id="SM00220">
    <property type="entry name" value="S_TKc"/>
    <property type="match status" value="1"/>
</dbReference>
<dbReference type="GO" id="GO:0004674">
    <property type="term" value="F:protein serine/threonine kinase activity"/>
    <property type="evidence" value="ECO:0007669"/>
    <property type="project" value="InterPro"/>
</dbReference>
<dbReference type="InterPro" id="IPR038357">
    <property type="entry name" value="KEN_sf"/>
</dbReference>
<reference evidence="3" key="1">
    <citation type="submission" date="2020-04" db="EMBL/GenBank/DDBJ databases">
        <authorList>
            <person name="Alioto T."/>
            <person name="Alioto T."/>
            <person name="Gomez Garrido J."/>
        </authorList>
    </citation>
    <scope>NUCLEOTIDE SEQUENCE</scope>
    <source>
        <strain evidence="3">A484AB</strain>
    </source>
</reference>
<dbReference type="GO" id="GO:0004521">
    <property type="term" value="F:RNA endonuclease activity"/>
    <property type="evidence" value="ECO:0007669"/>
    <property type="project" value="InterPro"/>
</dbReference>
<gene>
    <name evidence="3" type="ORF">PACLA_8A030428</name>
</gene>